<sequence length="105" mass="12630">MNEKEYKEKLQEMSEKRIKRRIIDEEEYIDKITGISINITSNDDEKMTYTIQELSGGERSIVAICLFLCFEQKLIIFFFFLFLMKIDAAFRHKFTEIILSLFVWI</sequence>
<protein>
    <submittedName>
        <fullName evidence="2">Uncharacterized protein</fullName>
    </submittedName>
</protein>
<accession>A0A0L0CYD6</accession>
<organism evidence="2 3">
    <name type="scientific">Plasmodium falciparum RAJ116</name>
    <dbReference type="NCBI Taxonomy" id="580058"/>
    <lineage>
        <taxon>Eukaryota</taxon>
        <taxon>Sar</taxon>
        <taxon>Alveolata</taxon>
        <taxon>Apicomplexa</taxon>
        <taxon>Aconoidasida</taxon>
        <taxon>Haemosporida</taxon>
        <taxon>Plasmodiidae</taxon>
        <taxon>Plasmodium</taxon>
        <taxon>Plasmodium (Laverania)</taxon>
    </lineage>
</organism>
<reference evidence="3" key="1">
    <citation type="submission" date="2015-07" db="EMBL/GenBank/DDBJ databases">
        <title>Annotation of Plasmodium falciparum RAJ116.</title>
        <authorList>
            <consortium name="The Broad Institute Genome Sequencing Platform"/>
            <person name="Volkman S.K."/>
            <person name="Neafsey D.E."/>
            <person name="Dash A.P."/>
            <person name="Chitnis C.E."/>
            <person name="Hartl D.L."/>
            <person name="Young S.K."/>
            <person name="Zeng Q."/>
            <person name="Koehrsen M."/>
            <person name="Alvarado L."/>
            <person name="Berlin A."/>
            <person name="Borenstein D."/>
            <person name="Chapman S.B."/>
            <person name="Chen Z."/>
            <person name="Engels R."/>
            <person name="Freedman E."/>
            <person name="Gellesch M."/>
            <person name="Goldberg J."/>
            <person name="Griggs A."/>
            <person name="Gujja S."/>
            <person name="Heilman E.R."/>
            <person name="Heiman D.I."/>
            <person name="Howarth C."/>
            <person name="Jen D."/>
            <person name="Larson L."/>
            <person name="Mehta T."/>
            <person name="Neiman D."/>
            <person name="Park D."/>
            <person name="Pearson M."/>
            <person name="Roberts A."/>
            <person name="Saif S."/>
            <person name="Shea T."/>
            <person name="Shenoy N."/>
            <person name="Sisk P."/>
            <person name="Stolte C."/>
            <person name="Sykes S."/>
            <person name="Walk T."/>
            <person name="White J."/>
            <person name="Yandava C."/>
            <person name="Haas B."/>
            <person name="Henn M.R."/>
            <person name="Nusbaum C."/>
            <person name="Birren B."/>
        </authorList>
    </citation>
    <scope>NUCLEOTIDE SEQUENCE [LARGE SCALE GENOMIC DNA]</scope>
    <source>
        <strain evidence="3">RAJ116</strain>
    </source>
</reference>
<dbReference type="Gene3D" id="3.40.50.300">
    <property type="entry name" value="P-loop containing nucleotide triphosphate hydrolases"/>
    <property type="match status" value="1"/>
</dbReference>
<evidence type="ECO:0000256" key="1">
    <source>
        <dbReference type="SAM" id="Phobius"/>
    </source>
</evidence>
<dbReference type="InterPro" id="IPR027417">
    <property type="entry name" value="P-loop_NTPase"/>
</dbReference>
<dbReference type="EMBL" id="GG664477">
    <property type="protein sequence ID" value="KNC37338.1"/>
    <property type="molecule type" value="Genomic_DNA"/>
</dbReference>
<dbReference type="SUPFAM" id="SSF52540">
    <property type="entry name" value="P-loop containing nucleoside triphosphate hydrolases"/>
    <property type="match status" value="1"/>
</dbReference>
<keyword evidence="1" id="KW-0812">Transmembrane</keyword>
<reference evidence="3" key="2">
    <citation type="submission" date="2015-07" db="EMBL/GenBank/DDBJ databases">
        <title>The genome sequence of Plasmodium falciparum RAJ116.</title>
        <authorList>
            <consortium name="The Broad Institute Genome Sequencing Platform"/>
            <person name="Volkman S.K."/>
            <person name="Neafsey D.E."/>
            <person name="Dash A.P."/>
            <person name="Chitnis C.E."/>
            <person name="Hartl D.L."/>
            <person name="Young S.K."/>
            <person name="Kodira C.D."/>
            <person name="Zeng Q."/>
            <person name="Koehrsen M."/>
            <person name="Godfrey P."/>
            <person name="Alvarado L."/>
            <person name="Berlin A."/>
            <person name="Borenstein D."/>
            <person name="Chen Z."/>
            <person name="Engels R."/>
            <person name="Freedman E."/>
            <person name="Gellesch M."/>
            <person name="Goldberg J."/>
            <person name="Griggs A."/>
            <person name="Gujja S."/>
            <person name="Heiman D."/>
            <person name="Hepburn T."/>
            <person name="Howarth C."/>
            <person name="Jen D."/>
            <person name="Larson L."/>
            <person name="Lewis B."/>
            <person name="Mehta T."/>
            <person name="Park D."/>
            <person name="Pearson M."/>
            <person name="Roberts A."/>
            <person name="Saif S."/>
            <person name="Shea T."/>
            <person name="Shenoy N."/>
            <person name="Sisk P."/>
            <person name="Stolte C."/>
            <person name="Sykes S."/>
            <person name="Walk T."/>
            <person name="White J."/>
            <person name="Yandava C."/>
            <person name="Wirth D.F."/>
            <person name="Nusbaum C."/>
            <person name="Birren B."/>
        </authorList>
    </citation>
    <scope>NUCLEOTIDE SEQUENCE [LARGE SCALE GENOMIC DNA]</scope>
    <source>
        <strain evidence="3">RAJ116</strain>
    </source>
</reference>
<keyword evidence="1" id="KW-0472">Membrane</keyword>
<name>A0A0L0CYD6_PLAFA</name>
<dbReference type="OrthoDB" id="431497at2759"/>
<proteinExistence type="predicted"/>
<dbReference type="AlphaFoldDB" id="A0A0L0CYD6"/>
<evidence type="ECO:0000313" key="2">
    <source>
        <dbReference type="EMBL" id="KNC37338.1"/>
    </source>
</evidence>
<evidence type="ECO:0000313" key="3">
    <source>
        <dbReference type="Proteomes" id="UP000054566"/>
    </source>
</evidence>
<feature type="transmembrane region" description="Helical" evidence="1">
    <location>
        <begin position="61"/>
        <end position="83"/>
    </location>
</feature>
<keyword evidence="1" id="KW-1133">Transmembrane helix</keyword>
<dbReference type="Proteomes" id="UP000054566">
    <property type="component" value="Unassembled WGS sequence"/>
</dbReference>
<gene>
    <name evidence="2" type="ORF">PFLG_01949</name>
</gene>